<dbReference type="Proteomes" id="UP000815677">
    <property type="component" value="Unassembled WGS sequence"/>
</dbReference>
<proteinExistence type="predicted"/>
<evidence type="ECO:0000313" key="1">
    <source>
        <dbReference type="EMBL" id="GAT58754.1"/>
    </source>
</evidence>
<evidence type="ECO:0008006" key="3">
    <source>
        <dbReference type="Google" id="ProtNLM"/>
    </source>
</evidence>
<sequence>MPRALLHNPRPTRKLSCSSLSESAKFWLNESFGQDSTMLSRRDFGVLNSLDWVTVTVRFLSVLFIYAASASSRFTTNVFDIRRPPGSDSVPNSATLFGRIVPCGKVIGCAGSLILWITTATLTLLGEQAALVVDCSLACSTFFLVCASSTATFAINAACVGIQSWTAERCYSEAMKYHSGKILAASGNLRWSRSKP</sequence>
<keyword evidence="2" id="KW-1185">Reference proteome</keyword>
<protein>
    <recommendedName>
        <fullName evidence="3">CASP-like protein</fullName>
    </recommendedName>
</protein>
<accession>A0ABQ0M614</accession>
<evidence type="ECO:0000313" key="2">
    <source>
        <dbReference type="Proteomes" id="UP000815677"/>
    </source>
</evidence>
<reference evidence="1" key="1">
    <citation type="submission" date="2014-09" db="EMBL/GenBank/DDBJ databases">
        <title>Genome sequence of the luminous mushroom Mycena chlorophos for searching fungal bioluminescence genes.</title>
        <authorList>
            <person name="Tanaka Y."/>
            <person name="Kasuga D."/>
            <person name="Oba Y."/>
            <person name="Hase S."/>
            <person name="Sato K."/>
            <person name="Oba Y."/>
            <person name="Sakakibara Y."/>
        </authorList>
    </citation>
    <scope>NUCLEOTIDE SEQUENCE</scope>
</reference>
<dbReference type="EMBL" id="DF849761">
    <property type="protein sequence ID" value="GAT58754.1"/>
    <property type="molecule type" value="Genomic_DNA"/>
</dbReference>
<name>A0ABQ0M614_MYCCL</name>
<organism evidence="1 2">
    <name type="scientific">Mycena chlorophos</name>
    <name type="common">Agaric fungus</name>
    <name type="synonym">Agaricus chlorophos</name>
    <dbReference type="NCBI Taxonomy" id="658473"/>
    <lineage>
        <taxon>Eukaryota</taxon>
        <taxon>Fungi</taxon>
        <taxon>Dikarya</taxon>
        <taxon>Basidiomycota</taxon>
        <taxon>Agaricomycotina</taxon>
        <taxon>Agaricomycetes</taxon>
        <taxon>Agaricomycetidae</taxon>
        <taxon>Agaricales</taxon>
        <taxon>Marasmiineae</taxon>
        <taxon>Mycenaceae</taxon>
        <taxon>Mycena</taxon>
    </lineage>
</organism>
<gene>
    <name evidence="1" type="ORF">MCHLO_15142</name>
</gene>